<dbReference type="EnsemblFungi" id="MVLG_04343T0">
    <property type="protein sequence ID" value="MVLG_04343T0"/>
    <property type="gene ID" value="MVLG_04343"/>
</dbReference>
<evidence type="ECO:0000256" key="1">
    <source>
        <dbReference type="ARBA" id="ARBA00023125"/>
    </source>
</evidence>
<keyword evidence="8" id="KW-1185">Reference proteome</keyword>
<dbReference type="InterPro" id="IPR009071">
    <property type="entry name" value="HMG_box_dom"/>
</dbReference>
<evidence type="ECO:0000313" key="6">
    <source>
        <dbReference type="EMBL" id="KDE05312.1"/>
    </source>
</evidence>
<dbReference type="InterPro" id="IPR050140">
    <property type="entry name" value="SRY-related_HMG-box_TF-like"/>
</dbReference>
<dbReference type="STRING" id="683840.U5HAX8"/>
<name>U5HAX8_USTV1</name>
<reference evidence="6 8" key="3">
    <citation type="journal article" date="2015" name="BMC Genomics">
        <title>Sex and parasites: genomic and transcriptomic analysis of Microbotryum lychnidis-dioicae, the biotrophic and plant-castrating anther smut fungus.</title>
        <authorList>
            <person name="Perlin M.H."/>
            <person name="Amselem J."/>
            <person name="Fontanillas E."/>
            <person name="Toh S.S."/>
            <person name="Chen Z."/>
            <person name="Goldberg J."/>
            <person name="Duplessis S."/>
            <person name="Henrissat B."/>
            <person name="Young S."/>
            <person name="Zeng Q."/>
            <person name="Aguileta G."/>
            <person name="Petit E."/>
            <person name="Badouin H."/>
            <person name="Andrews J."/>
            <person name="Razeeq D."/>
            <person name="Gabaldon T."/>
            <person name="Quesneville H."/>
            <person name="Giraud T."/>
            <person name="Hood M.E."/>
            <person name="Schultz D.J."/>
            <person name="Cuomo C.A."/>
        </authorList>
    </citation>
    <scope>NUCLEOTIDE SEQUENCE [LARGE SCALE GENOMIC DNA]</scope>
    <source>
        <strain evidence="8">p1A1 Lamole</strain>
        <strain evidence="6">P1A1 Lamole</strain>
    </source>
</reference>
<dbReference type="GO" id="GO:0030154">
    <property type="term" value="P:cell differentiation"/>
    <property type="evidence" value="ECO:0007669"/>
    <property type="project" value="TreeGrafter"/>
</dbReference>
<reference evidence="8" key="1">
    <citation type="submission" date="2010-11" db="EMBL/GenBank/DDBJ databases">
        <title>The genome sequence of Microbotryum violaceum strain p1A1 Lamole.</title>
        <authorList>
            <person name="Cuomo C."/>
            <person name="Perlin M."/>
            <person name="Young S.K."/>
            <person name="Zeng Q."/>
            <person name="Gargeya S."/>
            <person name="Alvarado L."/>
            <person name="Berlin A."/>
            <person name="Chapman S.B."/>
            <person name="Chen Z."/>
            <person name="Freedman E."/>
            <person name="Gellesch M."/>
            <person name="Goldberg J."/>
            <person name="Griggs A."/>
            <person name="Gujja S."/>
            <person name="Heilman E."/>
            <person name="Heiman D."/>
            <person name="Howarth C."/>
            <person name="Mehta T."/>
            <person name="Neiman D."/>
            <person name="Pearson M."/>
            <person name="Roberts A."/>
            <person name="Saif S."/>
            <person name="Shea T."/>
            <person name="Shenoy N."/>
            <person name="Sisk P."/>
            <person name="Stolte C."/>
            <person name="Sykes S."/>
            <person name="White J."/>
            <person name="Yandava C."/>
            <person name="Haas B."/>
            <person name="Nusbaum C."/>
            <person name="Birren B."/>
        </authorList>
    </citation>
    <scope>NUCLEOTIDE SEQUENCE [LARGE SCALE GENOMIC DNA]</scope>
    <source>
        <strain evidence="8">p1A1 Lamole</strain>
    </source>
</reference>
<dbReference type="GO" id="GO:0000978">
    <property type="term" value="F:RNA polymerase II cis-regulatory region sequence-specific DNA binding"/>
    <property type="evidence" value="ECO:0007669"/>
    <property type="project" value="TreeGrafter"/>
</dbReference>
<dbReference type="GO" id="GO:0005634">
    <property type="term" value="C:nucleus"/>
    <property type="evidence" value="ECO:0007669"/>
    <property type="project" value="UniProtKB-UniRule"/>
</dbReference>
<dbReference type="InParanoid" id="U5HAX8"/>
<dbReference type="SUPFAM" id="SSF47095">
    <property type="entry name" value="HMG-box"/>
    <property type="match status" value="1"/>
</dbReference>
<dbReference type="EMBL" id="GL541689">
    <property type="protein sequence ID" value="KDE05312.1"/>
    <property type="molecule type" value="Genomic_DNA"/>
</dbReference>
<dbReference type="SMART" id="SM00398">
    <property type="entry name" value="HMG"/>
    <property type="match status" value="1"/>
</dbReference>
<dbReference type="OrthoDB" id="2523316at2759"/>
<sequence length="703" mass="75525">MPISAGPAHSARSASARSAPRSAPLDAAIGGPCTRRLSLRSASAIAQRRESNSQPCQEIDDLSSSTSQLSARSIYGAELPESSRLWSNTPIRRSPCPPNRVKSSELPSPPAPQQWRASNRRSPNKAARAHDMAQSSEPYSFPTPTLPLQQLAPTQITAGGVSLIATPAAAPHTPTALDHPLLSSPTATLSGIELEDLDKDELIKLIRKHLMTQATVPDVDPESLDRLRRPSARLSRVRKTASGAGNASIQHPVARLVAGQKDSTLLALTKSELGQGFPSANSLVINALSPDNLMAVAPSIPQTEQAQEQSAAMASKSPKKSAKRDRNQPPRPSNPWILYRSAQIRRLRADPRFVETSQGEISKLISYMWKDEDPQVRVKYEQLAAEAKARHADKYPGYTYRPAIRVRRELAADGGSPPPTASPSRSGVSGPSKAPQYTNTALSSHSTTIGITSPPASPKTHSWEQLTNASSTSDWLQSIPSTPATLDASINDLLASINKQRTILPHGYAVDPIVNCADYGDSSSPSSGADLESPTSSIFTFRDHLVPLSAPAAFSFFDFGLVPSALRQARPIATAPMSPAWLAYKPLACPSTNSCSTASDSSMSGISPSMCEYNGEDQFSLPKHDDLSNKWLYPSQEASLAQEMAQGRTVADLGHYTFTSSHSEDDIMNYVDRIHQNLDDQEQNPAKLVSSSSVNTSVGPIYV</sequence>
<feature type="region of interest" description="Disordered" evidence="4">
    <location>
        <begin position="1"/>
        <end position="74"/>
    </location>
</feature>
<dbReference type="Pfam" id="PF00505">
    <property type="entry name" value="HMG_box"/>
    <property type="match status" value="1"/>
</dbReference>
<evidence type="ECO:0000256" key="4">
    <source>
        <dbReference type="SAM" id="MobiDB-lite"/>
    </source>
</evidence>
<gene>
    <name evidence="6" type="ORF">MVLG_04343</name>
</gene>
<dbReference type="GO" id="GO:0001228">
    <property type="term" value="F:DNA-binding transcription activator activity, RNA polymerase II-specific"/>
    <property type="evidence" value="ECO:0007669"/>
    <property type="project" value="TreeGrafter"/>
</dbReference>
<reference evidence="6" key="2">
    <citation type="submission" date="2010-11" db="EMBL/GenBank/DDBJ databases">
        <authorList>
            <consortium name="The Broad Institute Genome Sequencing Platform"/>
            <person name="Earl A."/>
            <person name="Ward D."/>
            <person name="Feldgarden M."/>
            <person name="Gevers D."/>
            <person name="Butler R."/>
            <person name="Young S.K."/>
            <person name="Zeng Q."/>
            <person name="Gargeya S."/>
            <person name="Fitzgerald M."/>
            <person name="Haas B."/>
            <person name="Abouelleil A."/>
            <person name="Alvarado L."/>
            <person name="Arachchi H.M."/>
            <person name="Berlin A."/>
            <person name="Brown A."/>
            <person name="Chapman S.B."/>
            <person name="Chen Z."/>
            <person name="Dunbar C."/>
            <person name="Freedman E."/>
            <person name="Gearin G."/>
            <person name="Gellesch M."/>
            <person name="Goldberg J."/>
            <person name="Griggs A."/>
            <person name="Gujja S."/>
            <person name="Heilman E."/>
            <person name="Heiman D."/>
            <person name="Howarth C."/>
            <person name="Larson L."/>
            <person name="Lui A."/>
            <person name="MacDonald P.J.P."/>
            <person name="Mehta T."/>
            <person name="Montmayeur A."/>
            <person name="Murphy C."/>
            <person name="Neiman D."/>
            <person name="Pearson M."/>
            <person name="Priest M."/>
            <person name="Roberts A."/>
            <person name="Saif S."/>
            <person name="Shea T."/>
            <person name="Shenoy N."/>
            <person name="Sisk P."/>
            <person name="Stolte C."/>
            <person name="Sykes S."/>
            <person name="White J."/>
            <person name="Yandava C."/>
            <person name="Wortman J."/>
            <person name="Nusbaum C."/>
            <person name="Birren B."/>
        </authorList>
    </citation>
    <scope>NUCLEOTIDE SEQUENCE</scope>
    <source>
        <strain evidence="6">P1A1 Lamole</strain>
    </source>
</reference>
<feature type="DNA-binding region" description="HMG box" evidence="3">
    <location>
        <begin position="329"/>
        <end position="399"/>
    </location>
</feature>
<dbReference type="InterPro" id="IPR036910">
    <property type="entry name" value="HMG_box_dom_sf"/>
</dbReference>
<keyword evidence="3" id="KW-0539">Nucleus</keyword>
<dbReference type="PROSITE" id="PS50118">
    <property type="entry name" value="HMG_BOX_2"/>
    <property type="match status" value="1"/>
</dbReference>
<feature type="region of interest" description="Disordered" evidence="4">
    <location>
        <begin position="411"/>
        <end position="466"/>
    </location>
</feature>
<feature type="region of interest" description="Disordered" evidence="4">
    <location>
        <begin position="301"/>
        <end position="336"/>
    </location>
</feature>
<reference evidence="7" key="4">
    <citation type="submission" date="2015-06" db="UniProtKB">
        <authorList>
            <consortium name="EnsemblFungi"/>
        </authorList>
    </citation>
    <scope>IDENTIFICATION</scope>
</reference>
<keyword evidence="1 3" id="KW-0238">DNA-binding</keyword>
<dbReference type="PANTHER" id="PTHR10270:SF161">
    <property type="entry name" value="SEX-DETERMINING REGION Y PROTEIN"/>
    <property type="match status" value="1"/>
</dbReference>
<evidence type="ECO:0000313" key="8">
    <source>
        <dbReference type="Proteomes" id="UP000017200"/>
    </source>
</evidence>
<dbReference type="PANTHER" id="PTHR10270">
    <property type="entry name" value="SOX TRANSCRIPTION FACTOR"/>
    <property type="match status" value="1"/>
</dbReference>
<evidence type="ECO:0000313" key="7">
    <source>
        <dbReference type="EnsemblFungi" id="MVLG_04343T0"/>
    </source>
</evidence>
<evidence type="ECO:0000259" key="5">
    <source>
        <dbReference type="PROSITE" id="PS50118"/>
    </source>
</evidence>
<feature type="compositionally biased region" description="Polar residues" evidence="4">
    <location>
        <begin position="422"/>
        <end position="451"/>
    </location>
</feature>
<dbReference type="HOGENOM" id="CLU_392419_0_0_1"/>
<accession>U5HAX8</accession>
<dbReference type="CDD" id="cd01389">
    <property type="entry name" value="HMG-box_ROX1-like"/>
    <property type="match status" value="1"/>
</dbReference>
<dbReference type="Gene3D" id="1.10.30.10">
    <property type="entry name" value="High mobility group box domain"/>
    <property type="match status" value="1"/>
</dbReference>
<feature type="region of interest" description="Disordered" evidence="4">
    <location>
        <begin position="86"/>
        <end position="144"/>
    </location>
</feature>
<feature type="compositionally biased region" description="Low complexity" evidence="4">
    <location>
        <begin position="63"/>
        <end position="73"/>
    </location>
</feature>
<proteinExistence type="predicted"/>
<feature type="domain" description="HMG box" evidence="5">
    <location>
        <begin position="329"/>
        <end position="399"/>
    </location>
</feature>
<keyword evidence="2" id="KW-0804">Transcription</keyword>
<organism evidence="6">
    <name type="scientific">Microbotryum lychnidis-dioicae (strain p1A1 Lamole / MvSl-1064)</name>
    <name type="common">Anther smut fungus</name>
    <dbReference type="NCBI Taxonomy" id="683840"/>
    <lineage>
        <taxon>Eukaryota</taxon>
        <taxon>Fungi</taxon>
        <taxon>Dikarya</taxon>
        <taxon>Basidiomycota</taxon>
        <taxon>Pucciniomycotina</taxon>
        <taxon>Microbotryomycetes</taxon>
        <taxon>Microbotryales</taxon>
        <taxon>Microbotryaceae</taxon>
        <taxon>Microbotryum</taxon>
    </lineage>
</organism>
<evidence type="ECO:0000256" key="3">
    <source>
        <dbReference type="PROSITE-ProRule" id="PRU00267"/>
    </source>
</evidence>
<feature type="compositionally biased region" description="Low complexity" evidence="4">
    <location>
        <begin position="302"/>
        <end position="316"/>
    </location>
</feature>
<evidence type="ECO:0000256" key="2">
    <source>
        <dbReference type="ARBA" id="ARBA00023163"/>
    </source>
</evidence>
<dbReference type="Proteomes" id="UP000017200">
    <property type="component" value="Unassembled WGS sequence"/>
</dbReference>
<feature type="compositionally biased region" description="Low complexity" evidence="4">
    <location>
        <begin position="1"/>
        <end position="28"/>
    </location>
</feature>
<dbReference type="EMBL" id="AEIJ01000423">
    <property type="status" value="NOT_ANNOTATED_CDS"/>
    <property type="molecule type" value="Genomic_DNA"/>
</dbReference>
<dbReference type="AlphaFoldDB" id="U5HAX8"/>
<protein>
    <submittedName>
        <fullName evidence="6">Non-B type DNA binding protein</fullName>
    </submittedName>
</protein>